<evidence type="ECO:0000256" key="1">
    <source>
        <dbReference type="RuleBase" id="RU366018"/>
    </source>
</evidence>
<dbReference type="EC" id="2.3.2.27" evidence="1"/>
<dbReference type="InterPro" id="IPR044046">
    <property type="entry name" value="E3_ligase_UBR-like_C"/>
</dbReference>
<evidence type="ECO:0000313" key="4">
    <source>
        <dbReference type="EMBL" id="KAF4657820.1"/>
    </source>
</evidence>
<reference evidence="4 5" key="1">
    <citation type="submission" date="2020-04" db="EMBL/GenBank/DDBJ databases">
        <title>Perkinsus chesapeaki whole genome sequence.</title>
        <authorList>
            <person name="Bogema D.R."/>
        </authorList>
    </citation>
    <scope>NUCLEOTIDE SEQUENCE [LARGE SCALE GENOMIC DNA]</scope>
    <source>
        <strain evidence="4">ATCC PRA-425</strain>
    </source>
</reference>
<comment type="similarity">
    <text evidence="1">Belongs to the E3 ubiquitin-protein ligase UBR1-like family.</text>
</comment>
<keyword evidence="1" id="KW-0479">Metal-binding</keyword>
<organism evidence="4 5">
    <name type="scientific">Perkinsus chesapeaki</name>
    <name type="common">Clam parasite</name>
    <name type="synonym">Perkinsus andrewsi</name>
    <dbReference type="NCBI Taxonomy" id="330153"/>
    <lineage>
        <taxon>Eukaryota</taxon>
        <taxon>Sar</taxon>
        <taxon>Alveolata</taxon>
        <taxon>Perkinsozoa</taxon>
        <taxon>Perkinsea</taxon>
        <taxon>Perkinsida</taxon>
        <taxon>Perkinsidae</taxon>
        <taxon>Perkinsus</taxon>
    </lineage>
</organism>
<dbReference type="EMBL" id="JAAPAO010000522">
    <property type="protein sequence ID" value="KAF4657820.1"/>
    <property type="molecule type" value="Genomic_DNA"/>
</dbReference>
<keyword evidence="5" id="KW-1185">Reference proteome</keyword>
<sequence length="1480" mass="164164">MCQSDMVLRYGSIDLCRELLLQVRRVIIEWQGVPAVEMGAIEALPPKKSTLSRPFAWSDTEDLLCKIKVGSKRWNSDEDLCSMHVPLSRLYVVLYSVTLHKYGLAGIPDEIHGHDFEVARILEFPLRALVQHEEVCSGLWIRNGESIRSEHEFYLANYFHHAFADVDIQAVLLTSRLSAEPGRFIKHLLSAFGIRPTVVWSEHIPPLSASSVEEAERYVKKLNCAMKILCALVSPYSSGITETGGRQYTDITSKQHLRQKLAAAGQITMSYARDPRLDKFTNTLAASDMDLLQENLEAVAKAELGGTNTAGQRSLYTLRDDQWGLVDLLYPSWIWREQQDVEERLVSYLKRNNKTLTDWWFGEVIYNPDRPKVHEDLRKQTAELLKSPELLSICFISLLAVKVGLLDTLGGDQRLLHLTLHLLLRVVTLSIGVEEIQDEQDEQMDSIDEDTYESSPYKFQAFTVPHLARRYRTVGAESDNCAILRCCLHRIVIPVGLPGGAQIEEAGQSESILSLLTSLAMKPSCSQEYPWIELLLNALHRRAHNDITRREVIEKSMESANMTIPSSGVEYPSTPVRKKSTNFVATAVDEAADNTNTSEAERLKRHRCDSSFSGSSPIDPAKIRKRRSVQRKMMNLVQMRQQQFLEGIAGKSTSPSVAPKGRSRTQSGAMGSSECDTTCVICFGGNPEPSTAGQTAADSPTVISGALGRLCFVEVSTFTDTPRPKMPTGEAILPFEEVGASPRRHSSAGPGDSHERQPTMSFFTPGPTSMKAVIHGCGHLLHTKCWESYRENAIGNLSCPYCNRPCNVLLPPSEDMNIAEPPTATAFDDCPISASRFGLECMQNLVEVLPALQGGMDAAQWEKAHLNEHISPRYADTVRAVCFVVAGAVEAYSRQVASDPTNASWSRSWHWLLSDLVGAAKKLISGRNREYVRELCKQMWTAPNCRPYVALSPCYRWFALVMSLVIDGDTDEKIQSYIVRALLYESGGPVGQVKHEIGSLLQTDLPPNVLRDLVAIGTTDLLHKILCFLYIVGRGDVAMPGALEKYDSVTFDELMSRLPTSVSDAYKKESEAFQFESIDYKSEVSHEAQKQAGLLRAATLSDYSSIARSLRAGLVSQCSSTLIYLLDRTSAGSYHFSESAIMTSSAELRSYLQQMIPLTQRFLDEVPCEDVDEACEGPEGISSLRRDVFEAVSDHHFVVRLSSREQMDDYIKVHRISGSVTVMPPFTFDGDEYTLEAVPYRAGAILLDWPKVYQRMCRGVPRLSTVCLICGAYLCCNSECCRLTIRGADPIGPGRDLVVPDGVVQKMGEVSAHALRCGLGTCVFLQLGNSVVHVIASGAKRIALWGSLHLDAFGEEDYTQSKPIRLDLATRLPRLAGAIRDYNFLWKHEMGTSIRSGQSGLFGPVRAAERSGPDEVELGTAIPEGEFVVKGDKQIPKFEVSESSRASVKTQKAIGDLKQVPPREPENLRDATLVQIVEKA</sequence>
<dbReference type="OrthoDB" id="444438at2759"/>
<dbReference type="GO" id="GO:0000151">
    <property type="term" value="C:ubiquitin ligase complex"/>
    <property type="evidence" value="ECO:0007669"/>
    <property type="project" value="TreeGrafter"/>
</dbReference>
<feature type="region of interest" description="Disordered" evidence="2">
    <location>
        <begin position="593"/>
        <end position="620"/>
    </location>
</feature>
<dbReference type="PANTHER" id="PTHR21497:SF24">
    <property type="entry name" value="E3 UBIQUITIN-PROTEIN LIGASE UBR1"/>
    <property type="match status" value="1"/>
</dbReference>
<name>A0A7J6LFN5_PERCH</name>
<feature type="domain" description="E3 ubiquitin-protein ligase UBR-like C-terminal" evidence="3">
    <location>
        <begin position="1244"/>
        <end position="1359"/>
    </location>
</feature>
<evidence type="ECO:0000259" key="3">
    <source>
        <dbReference type="Pfam" id="PF18995"/>
    </source>
</evidence>
<evidence type="ECO:0000313" key="5">
    <source>
        <dbReference type="Proteomes" id="UP000591131"/>
    </source>
</evidence>
<protein>
    <recommendedName>
        <fullName evidence="1">E3 ubiquitin-protein ligase</fullName>
        <ecNumber evidence="1">2.3.2.27</ecNumber>
    </recommendedName>
</protein>
<dbReference type="GO" id="GO:0071596">
    <property type="term" value="P:ubiquitin-dependent protein catabolic process via the N-end rule pathway"/>
    <property type="evidence" value="ECO:0007669"/>
    <property type="project" value="UniProtKB-UniRule"/>
</dbReference>
<dbReference type="GO" id="GO:0005737">
    <property type="term" value="C:cytoplasm"/>
    <property type="evidence" value="ECO:0007669"/>
    <property type="project" value="TreeGrafter"/>
</dbReference>
<comment type="function">
    <text evidence="1">Ubiquitin ligase protein which is a component of the N-end rule pathway. Recognizes and binds to proteins bearing specific N-terminal residues that are destabilizing according to the N-end rule, leading to their ubiquitination and subsequent degradation.</text>
</comment>
<feature type="compositionally biased region" description="Polar residues" evidence="2">
    <location>
        <begin position="664"/>
        <end position="673"/>
    </location>
</feature>
<dbReference type="InterPro" id="IPR013083">
    <property type="entry name" value="Znf_RING/FYVE/PHD"/>
</dbReference>
<dbReference type="Pfam" id="PF18995">
    <property type="entry name" value="PRT6_C"/>
    <property type="match status" value="1"/>
</dbReference>
<feature type="region of interest" description="Disordered" evidence="2">
    <location>
        <begin position="737"/>
        <end position="758"/>
    </location>
</feature>
<feature type="region of interest" description="Disordered" evidence="2">
    <location>
        <begin position="649"/>
        <end position="673"/>
    </location>
</feature>
<dbReference type="GO" id="GO:0008270">
    <property type="term" value="F:zinc ion binding"/>
    <property type="evidence" value="ECO:0007669"/>
    <property type="project" value="UniProtKB-UniRule"/>
</dbReference>
<keyword evidence="1" id="KW-0862">Zinc</keyword>
<keyword evidence="1" id="KW-0863">Zinc-finger</keyword>
<dbReference type="Gene3D" id="3.30.40.10">
    <property type="entry name" value="Zinc/RING finger domain, C3HC4 (zinc finger)"/>
    <property type="match status" value="1"/>
</dbReference>
<evidence type="ECO:0000256" key="2">
    <source>
        <dbReference type="SAM" id="MobiDB-lite"/>
    </source>
</evidence>
<dbReference type="GO" id="GO:0061630">
    <property type="term" value="F:ubiquitin protein ligase activity"/>
    <property type="evidence" value="ECO:0007669"/>
    <property type="project" value="UniProtKB-UniRule"/>
</dbReference>
<dbReference type="UniPathway" id="UPA00143"/>
<dbReference type="PANTHER" id="PTHR21497">
    <property type="entry name" value="UBIQUITIN LIGASE E3 ALPHA-RELATED"/>
    <property type="match status" value="1"/>
</dbReference>
<dbReference type="SUPFAM" id="SSF57850">
    <property type="entry name" value="RING/U-box"/>
    <property type="match status" value="1"/>
</dbReference>
<keyword evidence="1" id="KW-0808">Transferase</keyword>
<dbReference type="InterPro" id="IPR039164">
    <property type="entry name" value="UBR1-like"/>
</dbReference>
<keyword evidence="1" id="KW-0833">Ubl conjugation pathway</keyword>
<comment type="pathway">
    <text evidence="1">Protein modification; protein ubiquitination.</text>
</comment>
<gene>
    <name evidence="4" type="ORF">FOL47_008293</name>
</gene>
<proteinExistence type="inferred from homology"/>
<accession>A0A7J6LFN5</accession>
<dbReference type="Proteomes" id="UP000591131">
    <property type="component" value="Unassembled WGS sequence"/>
</dbReference>
<comment type="caution">
    <text evidence="4">The sequence shown here is derived from an EMBL/GenBank/DDBJ whole genome shotgun (WGS) entry which is preliminary data.</text>
</comment>
<dbReference type="GO" id="GO:0016567">
    <property type="term" value="P:protein ubiquitination"/>
    <property type="evidence" value="ECO:0007669"/>
    <property type="project" value="UniProtKB-UniRule"/>
</dbReference>
<comment type="catalytic activity">
    <reaction evidence="1">
        <text>S-ubiquitinyl-[E2 ubiquitin-conjugating enzyme]-L-cysteine + [acceptor protein]-L-lysine = [E2 ubiquitin-conjugating enzyme]-L-cysteine + N(6)-ubiquitinyl-[acceptor protein]-L-lysine.</text>
        <dbReference type="EC" id="2.3.2.27"/>
    </reaction>
</comment>